<keyword evidence="3" id="KW-1185">Reference proteome</keyword>
<dbReference type="OrthoDB" id="5043919at2759"/>
<protein>
    <submittedName>
        <fullName evidence="2">Uncharacterized protein</fullName>
    </submittedName>
</protein>
<gene>
    <name evidence="2" type="ORF">TOPH_08108</name>
</gene>
<evidence type="ECO:0000313" key="2">
    <source>
        <dbReference type="EMBL" id="KND87234.1"/>
    </source>
</evidence>
<accession>A0A0L0MZM5</accession>
<reference evidence="2 3" key="1">
    <citation type="journal article" date="2015" name="BMC Genomics">
        <title>The genome of the truffle-parasite Tolypocladium ophioglossoides and the evolution of antifungal peptaibiotics.</title>
        <authorList>
            <person name="Quandt C.A."/>
            <person name="Bushley K.E."/>
            <person name="Spatafora J.W."/>
        </authorList>
    </citation>
    <scope>NUCLEOTIDE SEQUENCE [LARGE SCALE GENOMIC DNA]</scope>
    <source>
        <strain evidence="2 3">CBS 100239</strain>
    </source>
</reference>
<evidence type="ECO:0000256" key="1">
    <source>
        <dbReference type="SAM" id="MobiDB-lite"/>
    </source>
</evidence>
<evidence type="ECO:0000313" key="3">
    <source>
        <dbReference type="Proteomes" id="UP000036947"/>
    </source>
</evidence>
<organism evidence="2 3">
    <name type="scientific">Tolypocladium ophioglossoides (strain CBS 100239)</name>
    <name type="common">Snaketongue truffleclub</name>
    <name type="synonym">Elaphocordyceps ophioglossoides</name>
    <dbReference type="NCBI Taxonomy" id="1163406"/>
    <lineage>
        <taxon>Eukaryota</taxon>
        <taxon>Fungi</taxon>
        <taxon>Dikarya</taxon>
        <taxon>Ascomycota</taxon>
        <taxon>Pezizomycotina</taxon>
        <taxon>Sordariomycetes</taxon>
        <taxon>Hypocreomycetidae</taxon>
        <taxon>Hypocreales</taxon>
        <taxon>Ophiocordycipitaceae</taxon>
        <taxon>Tolypocladium</taxon>
    </lineage>
</organism>
<name>A0A0L0MZM5_TOLOC</name>
<feature type="region of interest" description="Disordered" evidence="1">
    <location>
        <begin position="1"/>
        <end position="60"/>
    </location>
</feature>
<feature type="compositionally biased region" description="Acidic residues" evidence="1">
    <location>
        <begin position="35"/>
        <end position="47"/>
    </location>
</feature>
<dbReference type="EMBL" id="LFRF01000039">
    <property type="protein sequence ID" value="KND87234.1"/>
    <property type="molecule type" value="Genomic_DNA"/>
</dbReference>
<dbReference type="AlphaFoldDB" id="A0A0L0MZM5"/>
<comment type="caution">
    <text evidence="2">The sequence shown here is derived from an EMBL/GenBank/DDBJ whole genome shotgun (WGS) entry which is preliminary data.</text>
</comment>
<feature type="compositionally biased region" description="Polar residues" evidence="1">
    <location>
        <begin position="11"/>
        <end position="26"/>
    </location>
</feature>
<sequence>MAPPLHDTGRPQRQASPSPTVATETPTIEAASQAEDGDEFDLTEDPFNDGSTSATSSTDPCNLRKDWGVGKYTLLLVVPSTPSIRSMRNSQKHQLIEKLRSRLADDCDPLEGWLDQARGLCCAIVNRELPAKNLTINVYYLKQHDTIGDNEYGAYTSLDPREKTNIPLSRLQHTFDDDGAFYFSTKLVTGVRTSYRQGAAVARCYAKVAPIRHPQRARPDAAMCSQPARYIEIEMQHLLSLKEKLGEQL</sequence>
<dbReference type="Proteomes" id="UP000036947">
    <property type="component" value="Unassembled WGS sequence"/>
</dbReference>
<dbReference type="STRING" id="1163406.A0A0L0MZM5"/>
<proteinExistence type="predicted"/>
<feature type="compositionally biased region" description="Polar residues" evidence="1">
    <location>
        <begin position="49"/>
        <end position="60"/>
    </location>
</feature>